<feature type="chain" id="PRO_5045241947" evidence="2">
    <location>
        <begin position="23"/>
        <end position="152"/>
    </location>
</feature>
<proteinExistence type="predicted"/>
<protein>
    <submittedName>
        <fullName evidence="3">Uncharacterized protein</fullName>
    </submittedName>
</protein>
<evidence type="ECO:0000313" key="3">
    <source>
        <dbReference type="EMBL" id="GAA5796470.1"/>
    </source>
</evidence>
<evidence type="ECO:0000313" key="4">
    <source>
        <dbReference type="Proteomes" id="UP001476247"/>
    </source>
</evidence>
<feature type="compositionally biased region" description="Low complexity" evidence="1">
    <location>
        <begin position="61"/>
        <end position="91"/>
    </location>
</feature>
<dbReference type="Proteomes" id="UP001476247">
    <property type="component" value="Unassembled WGS sequence"/>
</dbReference>
<evidence type="ECO:0000256" key="1">
    <source>
        <dbReference type="SAM" id="MobiDB-lite"/>
    </source>
</evidence>
<feature type="compositionally biased region" description="Basic residues" evidence="1">
    <location>
        <begin position="95"/>
        <end position="106"/>
    </location>
</feature>
<keyword evidence="2" id="KW-0732">Signal</keyword>
<sequence>MTVSKLVRLPLMIPLLFGLAFGAYCGAGVVNMMNDNTIIIKETTSTFATRNNSGPAKPAVRQGQRQANGQANGQAQRQAQRQEIGQAQPQGWARTQKRNAQRKRSNARKEQEAIESTAFTKTTNTYIYSRAKIVVVTPVVHNSSRRKNLALK</sequence>
<name>A0ABP9XNT5_9FUNG</name>
<organism evidence="3 4">
    <name type="scientific">Helicostylum pulchrum</name>
    <dbReference type="NCBI Taxonomy" id="562976"/>
    <lineage>
        <taxon>Eukaryota</taxon>
        <taxon>Fungi</taxon>
        <taxon>Fungi incertae sedis</taxon>
        <taxon>Mucoromycota</taxon>
        <taxon>Mucoromycotina</taxon>
        <taxon>Mucoromycetes</taxon>
        <taxon>Mucorales</taxon>
        <taxon>Mucorineae</taxon>
        <taxon>Mucoraceae</taxon>
        <taxon>Helicostylum</taxon>
    </lineage>
</organism>
<keyword evidence="4" id="KW-1185">Reference proteome</keyword>
<comment type="caution">
    <text evidence="3">The sequence shown here is derived from an EMBL/GenBank/DDBJ whole genome shotgun (WGS) entry which is preliminary data.</text>
</comment>
<feature type="signal peptide" evidence="2">
    <location>
        <begin position="1"/>
        <end position="22"/>
    </location>
</feature>
<reference evidence="3 4" key="1">
    <citation type="submission" date="2024-04" db="EMBL/GenBank/DDBJ databases">
        <title>genome sequences of Mucor flavus KT1a and Helicostylum pulchrum KT1b strains isolation_sourced from the surface of a dry-aged beef.</title>
        <authorList>
            <person name="Toyotome T."/>
            <person name="Hosono M."/>
            <person name="Torimaru M."/>
            <person name="Fukuda K."/>
            <person name="Mikami N."/>
        </authorList>
    </citation>
    <scope>NUCLEOTIDE SEQUENCE [LARGE SCALE GENOMIC DNA]</scope>
    <source>
        <strain evidence="3 4">KT1b</strain>
    </source>
</reference>
<dbReference type="EMBL" id="BAABUJ010000006">
    <property type="protein sequence ID" value="GAA5796470.1"/>
    <property type="molecule type" value="Genomic_DNA"/>
</dbReference>
<feature type="region of interest" description="Disordered" evidence="1">
    <location>
        <begin position="48"/>
        <end position="113"/>
    </location>
</feature>
<accession>A0ABP9XNT5</accession>
<evidence type="ECO:0000256" key="2">
    <source>
        <dbReference type="SAM" id="SignalP"/>
    </source>
</evidence>
<gene>
    <name evidence="3" type="ORF">HPULCUR_001842</name>
</gene>